<evidence type="ECO:0000313" key="2">
    <source>
        <dbReference type="EMBL" id="KAJ1127041.1"/>
    </source>
</evidence>
<dbReference type="Proteomes" id="UP001066276">
    <property type="component" value="Chromosome 7"/>
</dbReference>
<sequence length="236" mass="25985">MAKSKHISEPIKITKILDTDDEGNSPGSDADSSKEDIGELLFLPPLKKAKHSSGSTVILDAEGVPMFDPGDIQHPNSTEWLPAEHVADYVTARLRTPLDKQARAKLRSECPLPALSSKITATPAIDSSLLTFFTRYRKDHRKGVDKAWSTCQDKLLDIVGPLTRIFDMAESARLDQVAIDAEELSLWAQRAGLFGSASGAELMIPDPDSRTGRTLRIKYELWSNPAPSLKLKDHLL</sequence>
<name>A0AAV7PFE1_PLEWA</name>
<gene>
    <name evidence="2" type="ORF">NDU88_005447</name>
</gene>
<evidence type="ECO:0000256" key="1">
    <source>
        <dbReference type="SAM" id="MobiDB-lite"/>
    </source>
</evidence>
<keyword evidence="3" id="KW-1185">Reference proteome</keyword>
<feature type="region of interest" description="Disordered" evidence="1">
    <location>
        <begin position="1"/>
        <end position="35"/>
    </location>
</feature>
<dbReference type="EMBL" id="JANPWB010000011">
    <property type="protein sequence ID" value="KAJ1127041.1"/>
    <property type="molecule type" value="Genomic_DNA"/>
</dbReference>
<reference evidence="2" key="1">
    <citation type="journal article" date="2022" name="bioRxiv">
        <title>Sequencing and chromosome-scale assembly of the giantPleurodeles waltlgenome.</title>
        <authorList>
            <person name="Brown T."/>
            <person name="Elewa A."/>
            <person name="Iarovenko S."/>
            <person name="Subramanian E."/>
            <person name="Araus A.J."/>
            <person name="Petzold A."/>
            <person name="Susuki M."/>
            <person name="Suzuki K.-i.T."/>
            <person name="Hayashi T."/>
            <person name="Toyoda A."/>
            <person name="Oliveira C."/>
            <person name="Osipova E."/>
            <person name="Leigh N.D."/>
            <person name="Simon A."/>
            <person name="Yun M.H."/>
        </authorList>
    </citation>
    <scope>NUCLEOTIDE SEQUENCE</scope>
    <source>
        <strain evidence="2">20211129_DDA</strain>
        <tissue evidence="2">Liver</tissue>
    </source>
</reference>
<proteinExistence type="predicted"/>
<dbReference type="AlphaFoldDB" id="A0AAV7PFE1"/>
<evidence type="ECO:0000313" key="3">
    <source>
        <dbReference type="Proteomes" id="UP001066276"/>
    </source>
</evidence>
<organism evidence="2 3">
    <name type="scientific">Pleurodeles waltl</name>
    <name type="common">Iberian ribbed newt</name>
    <dbReference type="NCBI Taxonomy" id="8319"/>
    <lineage>
        <taxon>Eukaryota</taxon>
        <taxon>Metazoa</taxon>
        <taxon>Chordata</taxon>
        <taxon>Craniata</taxon>
        <taxon>Vertebrata</taxon>
        <taxon>Euteleostomi</taxon>
        <taxon>Amphibia</taxon>
        <taxon>Batrachia</taxon>
        <taxon>Caudata</taxon>
        <taxon>Salamandroidea</taxon>
        <taxon>Salamandridae</taxon>
        <taxon>Pleurodelinae</taxon>
        <taxon>Pleurodeles</taxon>
    </lineage>
</organism>
<protein>
    <submittedName>
        <fullName evidence="2">Uncharacterized protein</fullName>
    </submittedName>
</protein>
<accession>A0AAV7PFE1</accession>
<comment type="caution">
    <text evidence="2">The sequence shown here is derived from an EMBL/GenBank/DDBJ whole genome shotgun (WGS) entry which is preliminary data.</text>
</comment>